<dbReference type="Proteomes" id="UP000297948">
    <property type="component" value="Unassembled WGS sequence"/>
</dbReference>
<dbReference type="AlphaFoldDB" id="A0A4Z0HHF4"/>
<organism evidence="2 3">
    <name type="scientific">Streptomyces palmae</name>
    <dbReference type="NCBI Taxonomy" id="1701085"/>
    <lineage>
        <taxon>Bacteria</taxon>
        <taxon>Bacillati</taxon>
        <taxon>Actinomycetota</taxon>
        <taxon>Actinomycetes</taxon>
        <taxon>Kitasatosporales</taxon>
        <taxon>Streptomycetaceae</taxon>
        <taxon>Streptomyces</taxon>
    </lineage>
</organism>
<accession>A0A4Z0HHF4</accession>
<dbReference type="EMBL" id="SRID01000001">
    <property type="protein sequence ID" value="TGB19598.1"/>
    <property type="molecule type" value="Genomic_DNA"/>
</dbReference>
<sequence length="1172" mass="129515">MTAASTLLVPMSVEARVTLTAKRKDPILRWRPDFDDMLTKRIGAEPPPYEDNAKMTADDDGIWLHWLLPEALRRSRPDPRTGRPVFPLVPNRWLVARHAAVEGGGTAAAAWVVESDSVREEDDFDHDVDPDREAARYATLDDEGRLQAPRWIGKAVRLSAQSWTEPREDEEQFLTAVGPALPAFAVFQPFNTHVFSLHDRLLDIAPEKPASVSYAVAGWYSSADDDILGRYTPPELGWQAPQGTEPSRSVFTGTALALPWDRKNAPPDRTPDGENVVKAALGNSASDALQALCDELGHGSTDEAHLLTALQHGLLGELDAFGATEGARHRLHDEWFTNTPAGHAWKYAEEEAPAWGTAPAAGSTARDRITADDVRKLNAIEEQLQEAQVNLAAFQTHLYHLWWMANLPTDKHKTEQEKIKKQLDPTVGTTVAGQVTSRAQRVKQLRETLPVGEDMAHLPLPGVLRRLPRGYHHQPSDPVVLLCGSRGRGEHVETGPLRCRTADTLVKRISIKGKWVSPTFPTSGWDKLPAIGPGHPAAADVCKELLLLHRACHEKSSAPQTYPTLLEELCAKADLADGTMPALTQRWTAQPWSPLYLLWTVNVYALPYPAGQQGSWHLRPDGTFTWKKKEEESAIIRPPVREFSGRAFLSDQVPQVLQGQLEHYSDGLAGEQRQRIRDTAYALGCTDLLSQTLKGLHDWLLLRGDPTHAMPHGYDTVERPEIADLVTDAHRTIPDCDASRTFQPLRAAQAIITRLTVVDRFGRAQHVITPNNHRSRQLAISRALKPDDPLITDGRKKYFELPPRLLQHARLRFDHLSAHDDTRPVDPMTDLADQPTPVIGWLLVNRLANSLLVHHANGTPLGELSSIVSPQGTREVSWRNLPFAPDINESTDPHLHAFVNRLRKQSHDALTALIACIDNAAWTTASGTTGHEANLTLLLGRPLALLRARLRGELAGPPVIDPHWNTITPPVDGKPPFTAARFPVRLGSMPLLSDGLVGYFHGRDYSRLYVVDDPPQDSDGYLSGAGTDNNVQVTFTPPPEVGNAPDWPLDARVTLLADPFAAAHATTDVVPTVALTLPSFFTEPFLHNEQAFFQLNPMLAGLVHAGELSMPQPAAWTGQWSWTEPRADRSPAWAEFGIHPLDNSAHLSDATPDSGRPAARDGFLHLRHRNER</sequence>
<gene>
    <name evidence="2" type="ORF">E4099_00135</name>
</gene>
<dbReference type="OrthoDB" id="6091628at2"/>
<feature type="region of interest" description="Disordered" evidence="1">
    <location>
        <begin position="1144"/>
        <end position="1172"/>
    </location>
</feature>
<evidence type="ECO:0000256" key="1">
    <source>
        <dbReference type="SAM" id="MobiDB-lite"/>
    </source>
</evidence>
<proteinExistence type="predicted"/>
<dbReference type="RefSeq" id="WP_135336794.1">
    <property type="nucleotide sequence ID" value="NZ_JBHLTX010000013.1"/>
</dbReference>
<feature type="compositionally biased region" description="Basic and acidic residues" evidence="1">
    <location>
        <begin position="1158"/>
        <end position="1172"/>
    </location>
</feature>
<evidence type="ECO:0000313" key="2">
    <source>
        <dbReference type="EMBL" id="TGB19598.1"/>
    </source>
</evidence>
<evidence type="ECO:0000313" key="3">
    <source>
        <dbReference type="Proteomes" id="UP000297948"/>
    </source>
</evidence>
<protein>
    <submittedName>
        <fullName evidence="2">Uncharacterized protein</fullName>
    </submittedName>
</protein>
<reference evidence="2 3" key="1">
    <citation type="submission" date="2019-03" db="EMBL/GenBank/DDBJ databases">
        <authorList>
            <person name="Gonzalez-Pimentel J.L."/>
        </authorList>
    </citation>
    <scope>NUCLEOTIDE SEQUENCE [LARGE SCALE GENOMIC DNA]</scope>
    <source>
        <strain evidence="2 3">JCM 31289</strain>
    </source>
</reference>
<name>A0A4Z0HHF4_9ACTN</name>
<keyword evidence="3" id="KW-1185">Reference proteome</keyword>
<comment type="caution">
    <text evidence="2">The sequence shown here is derived from an EMBL/GenBank/DDBJ whole genome shotgun (WGS) entry which is preliminary data.</text>
</comment>